<dbReference type="Pfam" id="PF04525">
    <property type="entry name" value="LOR"/>
    <property type="match status" value="1"/>
</dbReference>
<dbReference type="InterPro" id="IPR025659">
    <property type="entry name" value="Tubby-like_C"/>
</dbReference>
<evidence type="ECO:0008006" key="5">
    <source>
        <dbReference type="Google" id="ProtNLM"/>
    </source>
</evidence>
<dbReference type="RefSeq" id="XP_020056899.1">
    <property type="nucleotide sequence ID" value="XM_020205198.1"/>
</dbReference>
<reference evidence="4" key="1">
    <citation type="journal article" date="2017" name="Genome Biol.">
        <title>Comparative genomics reveals high biological diversity and specific adaptations in the industrially and medically important fungal genus Aspergillus.</title>
        <authorList>
            <person name="de Vries R.P."/>
            <person name="Riley R."/>
            <person name="Wiebenga A."/>
            <person name="Aguilar-Osorio G."/>
            <person name="Amillis S."/>
            <person name="Uchima C.A."/>
            <person name="Anderluh G."/>
            <person name="Asadollahi M."/>
            <person name="Askin M."/>
            <person name="Barry K."/>
            <person name="Battaglia E."/>
            <person name="Bayram O."/>
            <person name="Benocci T."/>
            <person name="Braus-Stromeyer S.A."/>
            <person name="Caldana C."/>
            <person name="Canovas D."/>
            <person name="Cerqueira G.C."/>
            <person name="Chen F."/>
            <person name="Chen W."/>
            <person name="Choi C."/>
            <person name="Clum A."/>
            <person name="Dos Santos R.A."/>
            <person name="Damasio A.R."/>
            <person name="Diallinas G."/>
            <person name="Emri T."/>
            <person name="Fekete E."/>
            <person name="Flipphi M."/>
            <person name="Freyberg S."/>
            <person name="Gallo A."/>
            <person name="Gournas C."/>
            <person name="Habgood R."/>
            <person name="Hainaut M."/>
            <person name="Harispe M.L."/>
            <person name="Henrissat B."/>
            <person name="Hilden K.S."/>
            <person name="Hope R."/>
            <person name="Hossain A."/>
            <person name="Karabika E."/>
            <person name="Karaffa L."/>
            <person name="Karanyi Z."/>
            <person name="Krasevec N."/>
            <person name="Kuo A."/>
            <person name="Kusch H."/>
            <person name="LaButti K."/>
            <person name="Lagendijk E.L."/>
            <person name="Lapidus A."/>
            <person name="Levasseur A."/>
            <person name="Lindquist E."/>
            <person name="Lipzen A."/>
            <person name="Logrieco A.F."/>
            <person name="MacCabe A."/>
            <person name="Maekelae M.R."/>
            <person name="Malavazi I."/>
            <person name="Melin P."/>
            <person name="Meyer V."/>
            <person name="Mielnichuk N."/>
            <person name="Miskei M."/>
            <person name="Molnar A.P."/>
            <person name="Mule G."/>
            <person name="Ngan C.Y."/>
            <person name="Orejas M."/>
            <person name="Orosz E."/>
            <person name="Ouedraogo J.P."/>
            <person name="Overkamp K.M."/>
            <person name="Park H.-S."/>
            <person name="Perrone G."/>
            <person name="Piumi F."/>
            <person name="Punt P.J."/>
            <person name="Ram A.F."/>
            <person name="Ramon A."/>
            <person name="Rauscher S."/>
            <person name="Record E."/>
            <person name="Riano-Pachon D.M."/>
            <person name="Robert V."/>
            <person name="Roehrig J."/>
            <person name="Ruller R."/>
            <person name="Salamov A."/>
            <person name="Salih N.S."/>
            <person name="Samson R.A."/>
            <person name="Sandor E."/>
            <person name="Sanguinetti M."/>
            <person name="Schuetze T."/>
            <person name="Sepcic K."/>
            <person name="Shelest E."/>
            <person name="Sherlock G."/>
            <person name="Sophianopoulou V."/>
            <person name="Squina F.M."/>
            <person name="Sun H."/>
            <person name="Susca A."/>
            <person name="Todd R.B."/>
            <person name="Tsang A."/>
            <person name="Unkles S.E."/>
            <person name="van de Wiele N."/>
            <person name="van Rossen-Uffink D."/>
            <person name="Oliveira J.V."/>
            <person name="Vesth T.C."/>
            <person name="Visser J."/>
            <person name="Yu J.-H."/>
            <person name="Zhou M."/>
            <person name="Andersen M.R."/>
            <person name="Archer D.B."/>
            <person name="Baker S.E."/>
            <person name="Benoit I."/>
            <person name="Brakhage A.A."/>
            <person name="Braus G.H."/>
            <person name="Fischer R."/>
            <person name="Frisvad J.C."/>
            <person name="Goldman G.H."/>
            <person name="Houbraken J."/>
            <person name="Oakley B."/>
            <person name="Pocsi I."/>
            <person name="Scazzocchio C."/>
            <person name="Seiboth B."/>
            <person name="vanKuyk P.A."/>
            <person name="Wortman J."/>
            <person name="Dyer P.S."/>
            <person name="Grigoriev I.V."/>
        </authorList>
    </citation>
    <scope>NUCLEOTIDE SEQUENCE [LARGE SCALE GENOMIC DNA]</scope>
    <source>
        <strain evidence="4">ATCC 16872 / CBS 172.66 / WB 5094</strain>
    </source>
</reference>
<evidence type="ECO:0000313" key="3">
    <source>
        <dbReference type="EMBL" id="OJK00560.1"/>
    </source>
</evidence>
<sequence length="270" mass="29783">MFWFLSHRRRQQHQQQALLPLFSLLSSASSSSSSSTSSSSLQIRRVLKAPGRPIAIRADQITDTKTTLVVRPQGDAQSAVAYKIEDLDGITLFTATGRKFSHRPCREFRDASGLPLFELHRRLSFRNNWSVTLPGSSLKDKTYSPLATGSRRRASRRSAASFGSTTRGGNFTITFDNVAAVDGKQPEERVLTLEVQRHGNVLALFDIVDGDRKIAEVRESIRHNEKLALMPASRVGYRPVLDVIVTPGVDLALVATIAVIASDTVFASNY</sequence>
<keyword evidence="4" id="KW-1185">Reference proteome</keyword>
<dbReference type="Proteomes" id="UP000184546">
    <property type="component" value="Unassembled WGS sequence"/>
</dbReference>
<dbReference type="OMA" id="CREFWDA"/>
<dbReference type="InterPro" id="IPR038595">
    <property type="entry name" value="LOR_sf"/>
</dbReference>
<organism evidence="3 4">
    <name type="scientific">Aspergillus aculeatus (strain ATCC 16872 / CBS 172.66 / WB 5094)</name>
    <dbReference type="NCBI Taxonomy" id="690307"/>
    <lineage>
        <taxon>Eukaryota</taxon>
        <taxon>Fungi</taxon>
        <taxon>Dikarya</taxon>
        <taxon>Ascomycota</taxon>
        <taxon>Pezizomycotina</taxon>
        <taxon>Eurotiomycetes</taxon>
        <taxon>Eurotiomycetidae</taxon>
        <taxon>Eurotiales</taxon>
        <taxon>Aspergillaceae</taxon>
        <taxon>Aspergillus</taxon>
        <taxon>Aspergillus subgen. Circumdati</taxon>
    </lineage>
</organism>
<dbReference type="Gene3D" id="2.40.160.200">
    <property type="entry name" value="LURP1-related"/>
    <property type="match status" value="1"/>
</dbReference>
<protein>
    <recommendedName>
        <fullName evidence="5">Tubby C-terminal domain-containing protein</fullName>
    </recommendedName>
</protein>
<gene>
    <name evidence="3" type="ORF">ASPACDRAFT_78513</name>
</gene>
<name>A0A1L9WWH2_ASPA1</name>
<comment type="similarity">
    <text evidence="1">Belongs to the LOR family.</text>
</comment>
<evidence type="ECO:0000313" key="4">
    <source>
        <dbReference type="Proteomes" id="UP000184546"/>
    </source>
</evidence>
<dbReference type="InterPro" id="IPR007612">
    <property type="entry name" value="LOR"/>
</dbReference>
<feature type="region of interest" description="Disordered" evidence="2">
    <location>
        <begin position="142"/>
        <end position="164"/>
    </location>
</feature>
<dbReference type="GeneID" id="30979012"/>
<dbReference type="AlphaFoldDB" id="A0A1L9WWH2"/>
<accession>A0A1L9WWH2</accession>
<evidence type="ECO:0000256" key="2">
    <source>
        <dbReference type="SAM" id="MobiDB-lite"/>
    </source>
</evidence>
<evidence type="ECO:0000256" key="1">
    <source>
        <dbReference type="ARBA" id="ARBA00005437"/>
    </source>
</evidence>
<proteinExistence type="inferred from homology"/>
<dbReference type="SUPFAM" id="SSF54518">
    <property type="entry name" value="Tubby C-terminal domain-like"/>
    <property type="match status" value="1"/>
</dbReference>
<dbReference type="VEuPathDB" id="FungiDB:ASPACDRAFT_78513"/>
<dbReference type="OrthoDB" id="97518at2759"/>
<dbReference type="EMBL" id="KV878976">
    <property type="protein sequence ID" value="OJK00560.1"/>
    <property type="molecule type" value="Genomic_DNA"/>
</dbReference>